<dbReference type="PROSITE" id="PS50995">
    <property type="entry name" value="HTH_MARR_2"/>
    <property type="match status" value="1"/>
</dbReference>
<dbReference type="InterPro" id="IPR039422">
    <property type="entry name" value="MarR/SlyA-like"/>
</dbReference>
<evidence type="ECO:0000256" key="1">
    <source>
        <dbReference type="ARBA" id="ARBA00004496"/>
    </source>
</evidence>
<dbReference type="SMART" id="SM00347">
    <property type="entry name" value="HTH_MARR"/>
    <property type="match status" value="1"/>
</dbReference>
<comment type="subcellular location">
    <subcellularLocation>
        <location evidence="1">Cytoplasm</location>
    </subcellularLocation>
</comment>
<accession>A0A9X1LP18</accession>
<organism evidence="7 8">
    <name type="scientific">Microbacterium tenebrionis</name>
    <dbReference type="NCBI Taxonomy" id="2830665"/>
    <lineage>
        <taxon>Bacteria</taxon>
        <taxon>Bacillati</taxon>
        <taxon>Actinomycetota</taxon>
        <taxon>Actinomycetes</taxon>
        <taxon>Micrococcales</taxon>
        <taxon>Microbacteriaceae</taxon>
        <taxon>Microbacterium</taxon>
    </lineage>
</organism>
<keyword evidence="5" id="KW-0804">Transcription</keyword>
<keyword evidence="3" id="KW-0805">Transcription regulation</keyword>
<dbReference type="GO" id="GO:0005737">
    <property type="term" value="C:cytoplasm"/>
    <property type="evidence" value="ECO:0007669"/>
    <property type="project" value="UniProtKB-SubCell"/>
</dbReference>
<dbReference type="EMBL" id="JAGTTM010000002">
    <property type="protein sequence ID" value="MCC2029259.1"/>
    <property type="molecule type" value="Genomic_DNA"/>
</dbReference>
<reference evidence="7" key="1">
    <citation type="submission" date="2021-04" db="EMBL/GenBank/DDBJ databases">
        <title>Microbacterium tenobrionis sp. nov. and Microbacterium allomyrinae sp. nov., isolated from larvae of Tenobrio molitor and Allomyrina dichotoma, respectively.</title>
        <authorList>
            <person name="Lee S.D."/>
        </authorList>
    </citation>
    <scope>NUCLEOTIDE SEQUENCE</scope>
    <source>
        <strain evidence="7">YMB-B2</strain>
    </source>
</reference>
<dbReference type="InterPro" id="IPR000835">
    <property type="entry name" value="HTH_MarR-typ"/>
</dbReference>
<dbReference type="Proteomes" id="UP001139289">
    <property type="component" value="Unassembled WGS sequence"/>
</dbReference>
<dbReference type="PANTHER" id="PTHR33164">
    <property type="entry name" value="TRANSCRIPTIONAL REGULATOR, MARR FAMILY"/>
    <property type="match status" value="1"/>
</dbReference>
<evidence type="ECO:0000259" key="6">
    <source>
        <dbReference type="PROSITE" id="PS50995"/>
    </source>
</evidence>
<comment type="caution">
    <text evidence="7">The sequence shown here is derived from an EMBL/GenBank/DDBJ whole genome shotgun (WGS) entry which is preliminary data.</text>
</comment>
<dbReference type="Pfam" id="PF22381">
    <property type="entry name" value="Staph_reg_Sar_Rot"/>
    <property type="match status" value="1"/>
</dbReference>
<evidence type="ECO:0000313" key="8">
    <source>
        <dbReference type="Proteomes" id="UP001139289"/>
    </source>
</evidence>
<name>A0A9X1LP18_9MICO</name>
<gene>
    <name evidence="7" type="ORF">KEC56_06985</name>
</gene>
<dbReference type="PANTHER" id="PTHR33164:SF5">
    <property type="entry name" value="ORGANIC HYDROPEROXIDE RESISTANCE TRANSCRIPTIONAL REGULATOR"/>
    <property type="match status" value="1"/>
</dbReference>
<evidence type="ECO:0000256" key="4">
    <source>
        <dbReference type="ARBA" id="ARBA00023125"/>
    </source>
</evidence>
<proteinExistence type="predicted"/>
<keyword evidence="8" id="KW-1185">Reference proteome</keyword>
<evidence type="ECO:0000256" key="5">
    <source>
        <dbReference type="ARBA" id="ARBA00023163"/>
    </source>
</evidence>
<dbReference type="InterPro" id="IPR036390">
    <property type="entry name" value="WH_DNA-bd_sf"/>
</dbReference>
<dbReference type="Gene3D" id="1.10.10.10">
    <property type="entry name" value="Winged helix-like DNA-binding domain superfamily/Winged helix DNA-binding domain"/>
    <property type="match status" value="1"/>
</dbReference>
<dbReference type="AlphaFoldDB" id="A0A9X1LP18"/>
<dbReference type="GO" id="GO:0006950">
    <property type="term" value="P:response to stress"/>
    <property type="evidence" value="ECO:0007669"/>
    <property type="project" value="TreeGrafter"/>
</dbReference>
<dbReference type="PRINTS" id="PR00598">
    <property type="entry name" value="HTHMARR"/>
</dbReference>
<feature type="domain" description="HTH marR-type" evidence="6">
    <location>
        <begin position="1"/>
        <end position="133"/>
    </location>
</feature>
<dbReference type="InterPro" id="IPR055166">
    <property type="entry name" value="Transc_reg_Sar_Rot_HTH"/>
</dbReference>
<keyword evidence="4" id="KW-0238">DNA-binding</keyword>
<dbReference type="GO" id="GO:0003700">
    <property type="term" value="F:DNA-binding transcription factor activity"/>
    <property type="evidence" value="ECO:0007669"/>
    <property type="project" value="InterPro"/>
</dbReference>
<evidence type="ECO:0000313" key="7">
    <source>
        <dbReference type="EMBL" id="MCC2029259.1"/>
    </source>
</evidence>
<evidence type="ECO:0000256" key="3">
    <source>
        <dbReference type="ARBA" id="ARBA00023015"/>
    </source>
</evidence>
<dbReference type="InterPro" id="IPR036388">
    <property type="entry name" value="WH-like_DNA-bd_sf"/>
</dbReference>
<dbReference type="SUPFAM" id="SSF46785">
    <property type="entry name" value="Winged helix' DNA-binding domain"/>
    <property type="match status" value="1"/>
</dbReference>
<protein>
    <submittedName>
        <fullName evidence="7">MarR family transcriptional regulator</fullName>
    </submittedName>
</protein>
<sequence>MICFSLYSAARATTQVYRRLLAPWSLTYPQYLVLAVLWTEGDQTIGSLGEAMQLDSGTLSPLVRRLERDGLVTKTRDADDERVVRVRLTDAGTALRAEIAPIHKKVAEIAGVGDLQHRELIAELREITARLHES</sequence>
<keyword evidence="2" id="KW-0963">Cytoplasm</keyword>
<evidence type="ECO:0000256" key="2">
    <source>
        <dbReference type="ARBA" id="ARBA00022490"/>
    </source>
</evidence>